<sequence>MKHTVRRAVSIRLTRINHDSALAVDLSTPNSPSTALGGMSQLVATDDTASTNTFPLETVDTPMLRPISPFDRVPTEVLNNIFLFTTERNENQYVHHYAEFIMPLTISHTCTRWRSIALSDGFLWTNLDITDFSEIAIYRTHAWLSRSKNRPLSILMDFRDDEWDWDGKDRHHFTGRHMRVFLELLLPHVERWKSFRIYTDTWEPIHTFLSFTNELAMVPSSLQTLALLRCNAYFATEGETFQPDDLKEPIPLFGGRPVQHLREVSLVGVHVDWVESPIRNLRKLEFKYHAYDVMPSLQEFMDILSSCPNLENLAILGWGPQLSKDDFTENYVDFPDDKRLSGSPFVLKNLLTFHFGFTNVQYGLKLLSLFRLPSIKRLDLEDVSTIADPLGHGDASPILDWLSSADDKADADDDSVSSASSSPGVPVKSRRCTLPLMNVERLGLSGLSSSEPTFFRFLRAFQSLKKISLSNADPNLLLALAPQNPPQPVQPGSEGTEKTLEDSCGMLRRTLVSLATSGAMSEFGGYRFSEDRRQSTVCTSCEEGSGGLWVQPVQKVHIEPTPPLDDDEDREELDDDDEEVDTSFDDSFSSAGISEADIQAIEECGAMVLITPGAIDDD</sequence>
<gene>
    <name evidence="2" type="ORF">D9758_015951</name>
</gene>
<comment type="caution">
    <text evidence="2">The sequence shown here is derived from an EMBL/GenBank/DDBJ whole genome shotgun (WGS) entry which is preliminary data.</text>
</comment>
<name>A0A8H5C8G0_9AGAR</name>
<evidence type="ECO:0000256" key="1">
    <source>
        <dbReference type="SAM" id="MobiDB-lite"/>
    </source>
</evidence>
<feature type="compositionally biased region" description="Acidic residues" evidence="1">
    <location>
        <begin position="564"/>
        <end position="584"/>
    </location>
</feature>
<dbReference type="AlphaFoldDB" id="A0A8H5C8G0"/>
<evidence type="ECO:0008006" key="4">
    <source>
        <dbReference type="Google" id="ProtNLM"/>
    </source>
</evidence>
<dbReference type="Gene3D" id="3.80.10.10">
    <property type="entry name" value="Ribonuclease Inhibitor"/>
    <property type="match status" value="1"/>
</dbReference>
<protein>
    <recommendedName>
        <fullName evidence="4">F-box domain-containing protein</fullName>
    </recommendedName>
</protein>
<dbReference type="Gene3D" id="1.20.1280.50">
    <property type="match status" value="1"/>
</dbReference>
<reference evidence="2 3" key="1">
    <citation type="journal article" date="2020" name="ISME J.">
        <title>Uncovering the hidden diversity of litter-decomposition mechanisms in mushroom-forming fungi.</title>
        <authorList>
            <person name="Floudas D."/>
            <person name="Bentzer J."/>
            <person name="Ahren D."/>
            <person name="Johansson T."/>
            <person name="Persson P."/>
            <person name="Tunlid A."/>
        </authorList>
    </citation>
    <scope>NUCLEOTIDE SEQUENCE [LARGE SCALE GENOMIC DNA]</scope>
    <source>
        <strain evidence="2 3">CBS 291.85</strain>
    </source>
</reference>
<proteinExistence type="predicted"/>
<keyword evidence="3" id="KW-1185">Reference proteome</keyword>
<evidence type="ECO:0000313" key="3">
    <source>
        <dbReference type="Proteomes" id="UP000559256"/>
    </source>
</evidence>
<dbReference type="SUPFAM" id="SSF52047">
    <property type="entry name" value="RNI-like"/>
    <property type="match status" value="1"/>
</dbReference>
<dbReference type="InterPro" id="IPR032675">
    <property type="entry name" value="LRR_dom_sf"/>
</dbReference>
<organism evidence="2 3">
    <name type="scientific">Tetrapyrgos nigripes</name>
    <dbReference type="NCBI Taxonomy" id="182062"/>
    <lineage>
        <taxon>Eukaryota</taxon>
        <taxon>Fungi</taxon>
        <taxon>Dikarya</taxon>
        <taxon>Basidiomycota</taxon>
        <taxon>Agaricomycotina</taxon>
        <taxon>Agaricomycetes</taxon>
        <taxon>Agaricomycetidae</taxon>
        <taxon>Agaricales</taxon>
        <taxon>Marasmiineae</taxon>
        <taxon>Marasmiaceae</taxon>
        <taxon>Tetrapyrgos</taxon>
    </lineage>
</organism>
<dbReference type="Proteomes" id="UP000559256">
    <property type="component" value="Unassembled WGS sequence"/>
</dbReference>
<dbReference type="OrthoDB" id="3252356at2759"/>
<feature type="region of interest" description="Disordered" evidence="1">
    <location>
        <begin position="558"/>
        <end position="591"/>
    </location>
</feature>
<dbReference type="EMBL" id="JAACJM010000227">
    <property type="protein sequence ID" value="KAF5336624.1"/>
    <property type="molecule type" value="Genomic_DNA"/>
</dbReference>
<evidence type="ECO:0000313" key="2">
    <source>
        <dbReference type="EMBL" id="KAF5336624.1"/>
    </source>
</evidence>
<accession>A0A8H5C8G0</accession>